<dbReference type="SUPFAM" id="SSF57997">
    <property type="entry name" value="Tropomyosin"/>
    <property type="match status" value="1"/>
</dbReference>
<sequence>MLTDDQDHLRKALTAAEPTLERHEEIVACAERRVRRASERLDRAQTELAEAAEALITAREARTEWIANNPDPQLMML</sequence>
<reference evidence="3" key="1">
    <citation type="journal article" date="2019" name="Int. J. Syst. Evol. Microbiol.">
        <title>The Global Catalogue of Microorganisms (GCM) 10K type strain sequencing project: providing services to taxonomists for standard genome sequencing and annotation.</title>
        <authorList>
            <consortium name="The Broad Institute Genomics Platform"/>
            <consortium name="The Broad Institute Genome Sequencing Center for Infectious Disease"/>
            <person name="Wu L."/>
            <person name="Ma J."/>
        </authorList>
    </citation>
    <scope>NUCLEOTIDE SEQUENCE [LARGE SCALE GENOMIC DNA]</scope>
    <source>
        <strain evidence="3">CGMCC 1.6784</strain>
    </source>
</reference>
<organism evidence="2 3">
    <name type="scientific">Novosphingobium indicum</name>
    <dbReference type="NCBI Taxonomy" id="462949"/>
    <lineage>
        <taxon>Bacteria</taxon>
        <taxon>Pseudomonadati</taxon>
        <taxon>Pseudomonadota</taxon>
        <taxon>Alphaproteobacteria</taxon>
        <taxon>Sphingomonadales</taxon>
        <taxon>Sphingomonadaceae</taxon>
        <taxon>Novosphingobium</taxon>
    </lineage>
</organism>
<dbReference type="Proteomes" id="UP000605099">
    <property type="component" value="Unassembled WGS sequence"/>
</dbReference>
<keyword evidence="3" id="KW-1185">Reference proteome</keyword>
<evidence type="ECO:0000313" key="3">
    <source>
        <dbReference type="Proteomes" id="UP000605099"/>
    </source>
</evidence>
<keyword evidence="1" id="KW-0175">Coiled coil</keyword>
<accession>A0ABQ2JNN8</accession>
<comment type="caution">
    <text evidence="2">The sequence shown here is derived from an EMBL/GenBank/DDBJ whole genome shotgun (WGS) entry which is preliminary data.</text>
</comment>
<evidence type="ECO:0000256" key="1">
    <source>
        <dbReference type="SAM" id="Coils"/>
    </source>
</evidence>
<feature type="coiled-coil region" evidence="1">
    <location>
        <begin position="20"/>
        <end position="61"/>
    </location>
</feature>
<evidence type="ECO:0000313" key="2">
    <source>
        <dbReference type="EMBL" id="GGN49503.1"/>
    </source>
</evidence>
<dbReference type="EMBL" id="BMLK01000008">
    <property type="protein sequence ID" value="GGN49503.1"/>
    <property type="molecule type" value="Genomic_DNA"/>
</dbReference>
<proteinExistence type="predicted"/>
<gene>
    <name evidence="2" type="ORF">GCM10011349_20190</name>
</gene>
<name>A0ABQ2JNN8_9SPHN</name>
<dbReference type="RefSeq" id="WP_188819556.1">
    <property type="nucleotide sequence ID" value="NZ_BMLK01000008.1"/>
</dbReference>
<protein>
    <submittedName>
        <fullName evidence="2">Uncharacterized protein</fullName>
    </submittedName>
</protein>